<feature type="transmembrane region" description="Helical" evidence="1">
    <location>
        <begin position="228"/>
        <end position="249"/>
    </location>
</feature>
<evidence type="ECO:0000256" key="1">
    <source>
        <dbReference type="SAM" id="Phobius"/>
    </source>
</evidence>
<dbReference type="PANTHER" id="PTHR36840">
    <property type="entry name" value="BLL5714 PROTEIN"/>
    <property type="match status" value="1"/>
</dbReference>
<feature type="transmembrane region" description="Helical" evidence="1">
    <location>
        <begin position="312"/>
        <end position="330"/>
    </location>
</feature>
<accession>A0ABS1YI46</accession>
<dbReference type="PANTHER" id="PTHR36840:SF1">
    <property type="entry name" value="BLL5714 PROTEIN"/>
    <property type="match status" value="1"/>
</dbReference>
<reference evidence="2 3" key="1">
    <citation type="submission" date="2021-01" db="EMBL/GenBank/DDBJ databases">
        <title>Draft genome sequence of Micromonospora sp. strain STR1s_6.</title>
        <authorList>
            <person name="Karlyshev A."/>
            <person name="Jawad R."/>
        </authorList>
    </citation>
    <scope>NUCLEOTIDE SEQUENCE [LARGE SCALE GENOMIC DNA]</scope>
    <source>
        <strain evidence="2 3">STR1S-6</strain>
    </source>
</reference>
<feature type="transmembrane region" description="Helical" evidence="1">
    <location>
        <begin position="203"/>
        <end position="222"/>
    </location>
</feature>
<dbReference type="EMBL" id="JAEVHL010000085">
    <property type="protein sequence ID" value="MBM0277102.1"/>
    <property type="molecule type" value="Genomic_DNA"/>
</dbReference>
<comment type="caution">
    <text evidence="2">The sequence shown here is derived from an EMBL/GenBank/DDBJ whole genome shotgun (WGS) entry which is preliminary data.</text>
</comment>
<feature type="transmembrane region" description="Helical" evidence="1">
    <location>
        <begin position="109"/>
        <end position="130"/>
    </location>
</feature>
<dbReference type="RefSeq" id="WP_203149545.1">
    <property type="nucleotide sequence ID" value="NZ_JAEVHL010000085.1"/>
</dbReference>
<feature type="transmembrane region" description="Helical" evidence="1">
    <location>
        <begin position="78"/>
        <end position="97"/>
    </location>
</feature>
<keyword evidence="1" id="KW-0472">Membrane</keyword>
<gene>
    <name evidence="2" type="ORF">JM949_17735</name>
</gene>
<name>A0ABS1YI46_9ACTN</name>
<proteinExistence type="predicted"/>
<dbReference type="Proteomes" id="UP000622245">
    <property type="component" value="Unassembled WGS sequence"/>
</dbReference>
<keyword evidence="3" id="KW-1185">Reference proteome</keyword>
<sequence>MRGIVDVHPAGMTQRTTTFEIFFDLVFVFALTRVITFMAGSPSALTLAQGLLLLLLLLYSWSPYIWVGNLVRPDVGPVRAVTLVAMAAIFVAALVLPDAWQQGPELFDAPLTLALAYVVGRTVQLVILYWASTSNPALRSTLRFFAVPVVLGWVPLIIGAVLGGAAQTALWTVAFLLNIGGARIASAFRPWQLRSVDHFSERFGLVLIIALGESLISAGAGPRAMAPVGPALVAALLGLTSTVCLWWLYFDRLAPAAREAVRNLPGERRASVAGDAYGLGHSTLIIGAIFVALGLEVVIARLTEESAHPGRLGWEAATALYGGTALYLLGRLAFRRLTVRAVHPKQVVAALLPLVLLPIGRSLPPLAALVLLTAFLVGVTWFERRMDQRDEGPHSARPRPS</sequence>
<keyword evidence="1" id="KW-1133">Transmembrane helix</keyword>
<feature type="transmembrane region" description="Helical" evidence="1">
    <location>
        <begin position="21"/>
        <end position="40"/>
    </location>
</feature>
<feature type="transmembrane region" description="Helical" evidence="1">
    <location>
        <begin position="46"/>
        <end position="66"/>
    </location>
</feature>
<protein>
    <submittedName>
        <fullName evidence="2">Low temperature requirement protein A</fullName>
    </submittedName>
</protein>
<dbReference type="Pfam" id="PF06772">
    <property type="entry name" value="LtrA"/>
    <property type="match status" value="1"/>
</dbReference>
<feature type="transmembrane region" description="Helical" evidence="1">
    <location>
        <begin position="142"/>
        <end position="163"/>
    </location>
</feature>
<feature type="transmembrane region" description="Helical" evidence="1">
    <location>
        <begin position="276"/>
        <end position="300"/>
    </location>
</feature>
<evidence type="ECO:0000313" key="2">
    <source>
        <dbReference type="EMBL" id="MBM0277102.1"/>
    </source>
</evidence>
<feature type="transmembrane region" description="Helical" evidence="1">
    <location>
        <begin position="366"/>
        <end position="382"/>
    </location>
</feature>
<evidence type="ECO:0000313" key="3">
    <source>
        <dbReference type="Proteomes" id="UP000622245"/>
    </source>
</evidence>
<organism evidence="2 3">
    <name type="scientific">Micromonospora tarensis</name>
    <dbReference type="NCBI Taxonomy" id="2806100"/>
    <lineage>
        <taxon>Bacteria</taxon>
        <taxon>Bacillati</taxon>
        <taxon>Actinomycetota</taxon>
        <taxon>Actinomycetes</taxon>
        <taxon>Micromonosporales</taxon>
        <taxon>Micromonosporaceae</taxon>
        <taxon>Micromonospora</taxon>
    </lineage>
</organism>
<dbReference type="InterPro" id="IPR010640">
    <property type="entry name" value="Low_temperature_requirement_A"/>
</dbReference>
<keyword evidence="1" id="KW-0812">Transmembrane</keyword>